<comment type="caution">
    <text evidence="3">The sequence shown here is derived from an EMBL/GenBank/DDBJ whole genome shotgun (WGS) entry which is preliminary data.</text>
</comment>
<dbReference type="InterPro" id="IPR050922">
    <property type="entry name" value="LytR/CpsA/Psr_CW_biosynth"/>
</dbReference>
<dbReference type="InterPro" id="IPR004474">
    <property type="entry name" value="LytR_CpsA_psr"/>
</dbReference>
<feature type="domain" description="Cell envelope-related transcriptional attenuator" evidence="2">
    <location>
        <begin position="75"/>
        <end position="219"/>
    </location>
</feature>
<protein>
    <submittedName>
        <fullName evidence="3">LCP family protein</fullName>
    </submittedName>
</protein>
<name>A0A9D1UQA9_9CORY</name>
<dbReference type="Gene3D" id="3.40.630.190">
    <property type="entry name" value="LCP protein"/>
    <property type="match status" value="1"/>
</dbReference>
<dbReference type="EMBL" id="DXFZ01000053">
    <property type="protein sequence ID" value="HIW95713.1"/>
    <property type="molecule type" value="Genomic_DNA"/>
</dbReference>
<reference evidence="3" key="1">
    <citation type="journal article" date="2021" name="PeerJ">
        <title>Extensive microbial diversity within the chicken gut microbiome revealed by metagenomics and culture.</title>
        <authorList>
            <person name="Gilroy R."/>
            <person name="Ravi A."/>
            <person name="Getino M."/>
            <person name="Pursley I."/>
            <person name="Horton D.L."/>
            <person name="Alikhan N.F."/>
            <person name="Baker D."/>
            <person name="Gharbi K."/>
            <person name="Hall N."/>
            <person name="Watson M."/>
            <person name="Adriaenssens E.M."/>
            <person name="Foster-Nyarko E."/>
            <person name="Jarju S."/>
            <person name="Secka A."/>
            <person name="Antonio M."/>
            <person name="Oren A."/>
            <person name="Chaudhuri R.R."/>
            <person name="La Ragione R."/>
            <person name="Hildebrand F."/>
            <person name="Pallen M.J."/>
        </authorList>
    </citation>
    <scope>NUCLEOTIDE SEQUENCE</scope>
    <source>
        <strain evidence="3">4376</strain>
    </source>
</reference>
<sequence length="297" mass="31592">MVVLVLAVFLVLAGGTAMWVDGKLQRTDAIQSYDGRVGNTSGTNWLLVGSDSRAGLTPEDADRLMAGELDDSVGRTDTIMLVHLPAFGGKATMLSLPRDSFVNIPGYGESKLNEAFSLGGPALLQRTVEEATGLRIDHYAEIGFGGFANVVEAVGGIEICVDEPLDDPMAGINLQAGCQQMDGPTALGYVRSRYASANGDLDRVNRQKQFLSALSHEIASPGLMFNPFKATKVLNALTSSLTVDEGDHVWHLARLAWGMARGAQQETVPTAGTMDTYAGNVLLWDDAAAEGLFSSLR</sequence>
<accession>A0A9D1UQA9</accession>
<dbReference type="PANTHER" id="PTHR33392">
    <property type="entry name" value="POLYISOPRENYL-TEICHOIC ACID--PEPTIDOGLYCAN TEICHOIC ACID TRANSFERASE TAGU"/>
    <property type="match status" value="1"/>
</dbReference>
<proteinExistence type="inferred from homology"/>
<evidence type="ECO:0000259" key="2">
    <source>
        <dbReference type="Pfam" id="PF03816"/>
    </source>
</evidence>
<dbReference type="Pfam" id="PF03816">
    <property type="entry name" value="LytR_cpsA_psr"/>
    <property type="match status" value="1"/>
</dbReference>
<gene>
    <name evidence="3" type="ORF">H9867_04420</name>
</gene>
<dbReference type="NCBIfam" id="TIGR00350">
    <property type="entry name" value="lytR_cpsA_psr"/>
    <property type="match status" value="1"/>
</dbReference>
<reference evidence="3" key="2">
    <citation type="submission" date="2021-04" db="EMBL/GenBank/DDBJ databases">
        <authorList>
            <person name="Gilroy R."/>
        </authorList>
    </citation>
    <scope>NUCLEOTIDE SEQUENCE</scope>
    <source>
        <strain evidence="3">4376</strain>
    </source>
</reference>
<evidence type="ECO:0000256" key="1">
    <source>
        <dbReference type="ARBA" id="ARBA00006068"/>
    </source>
</evidence>
<dbReference type="Proteomes" id="UP000824189">
    <property type="component" value="Unassembled WGS sequence"/>
</dbReference>
<evidence type="ECO:0000313" key="3">
    <source>
        <dbReference type="EMBL" id="HIW95713.1"/>
    </source>
</evidence>
<dbReference type="PANTHER" id="PTHR33392:SF6">
    <property type="entry name" value="POLYISOPRENYL-TEICHOIC ACID--PEPTIDOGLYCAN TEICHOIC ACID TRANSFERASE TAGU"/>
    <property type="match status" value="1"/>
</dbReference>
<evidence type="ECO:0000313" key="4">
    <source>
        <dbReference type="Proteomes" id="UP000824189"/>
    </source>
</evidence>
<organism evidence="3 4">
    <name type="scientific">Candidatus Corynebacterium gallistercoris</name>
    <dbReference type="NCBI Taxonomy" id="2838530"/>
    <lineage>
        <taxon>Bacteria</taxon>
        <taxon>Bacillati</taxon>
        <taxon>Actinomycetota</taxon>
        <taxon>Actinomycetes</taxon>
        <taxon>Mycobacteriales</taxon>
        <taxon>Corynebacteriaceae</taxon>
        <taxon>Corynebacterium</taxon>
    </lineage>
</organism>
<dbReference type="AlphaFoldDB" id="A0A9D1UQA9"/>
<comment type="similarity">
    <text evidence="1">Belongs to the LytR/CpsA/Psr (LCP) family.</text>
</comment>